<sequence>MSFFKVTLKRSLIGLPQKTKLTAEALGVGSKRTGRTVYKTINPSNAGLILKLKELVDVEIVDEAKTQAEISASRKSNPGFVVERKNNSTTDQSV</sequence>
<dbReference type="CDD" id="cd01658">
    <property type="entry name" value="Ribosomal_L30"/>
    <property type="match status" value="1"/>
</dbReference>
<comment type="similarity">
    <text evidence="1">Belongs to the universal ribosomal protein uL30 family.</text>
</comment>
<evidence type="ECO:0000256" key="3">
    <source>
        <dbReference type="ARBA" id="ARBA00023274"/>
    </source>
</evidence>
<evidence type="ECO:0000256" key="4">
    <source>
        <dbReference type="ARBA" id="ARBA00035281"/>
    </source>
</evidence>
<dbReference type="STRING" id="683960.A0A1E3P633"/>
<dbReference type="GeneID" id="30198919"/>
<dbReference type="Pfam" id="PF00327">
    <property type="entry name" value="Ribosomal_L30"/>
    <property type="match status" value="1"/>
</dbReference>
<evidence type="ECO:0000259" key="6">
    <source>
        <dbReference type="Pfam" id="PF00327"/>
    </source>
</evidence>
<dbReference type="Gene3D" id="3.30.1390.20">
    <property type="entry name" value="Ribosomal protein L30, ferredoxin-like fold domain"/>
    <property type="match status" value="1"/>
</dbReference>
<evidence type="ECO:0000256" key="2">
    <source>
        <dbReference type="ARBA" id="ARBA00022980"/>
    </source>
</evidence>
<name>A0A1E3P633_WICAA</name>
<dbReference type="InterPro" id="IPR036919">
    <property type="entry name" value="Ribo_uL30_ferredoxin-like_sf"/>
</dbReference>
<dbReference type="InterPro" id="IPR005996">
    <property type="entry name" value="Ribosomal_uL30_bac-type"/>
</dbReference>
<keyword evidence="8" id="KW-1185">Reference proteome</keyword>
<reference evidence="7 8" key="1">
    <citation type="journal article" date="2016" name="Proc. Natl. Acad. Sci. U.S.A.">
        <title>Comparative genomics of biotechnologically important yeasts.</title>
        <authorList>
            <person name="Riley R."/>
            <person name="Haridas S."/>
            <person name="Wolfe K.H."/>
            <person name="Lopes M.R."/>
            <person name="Hittinger C.T."/>
            <person name="Goeker M."/>
            <person name="Salamov A.A."/>
            <person name="Wisecaver J.H."/>
            <person name="Long T.M."/>
            <person name="Calvey C.H."/>
            <person name="Aerts A.L."/>
            <person name="Barry K.W."/>
            <person name="Choi C."/>
            <person name="Clum A."/>
            <person name="Coughlan A.Y."/>
            <person name="Deshpande S."/>
            <person name="Douglass A.P."/>
            <person name="Hanson S.J."/>
            <person name="Klenk H.-P."/>
            <person name="LaButti K.M."/>
            <person name="Lapidus A."/>
            <person name="Lindquist E.A."/>
            <person name="Lipzen A.M."/>
            <person name="Meier-Kolthoff J.P."/>
            <person name="Ohm R.A."/>
            <person name="Otillar R.P."/>
            <person name="Pangilinan J.L."/>
            <person name="Peng Y."/>
            <person name="Rokas A."/>
            <person name="Rosa C.A."/>
            <person name="Scheuner C."/>
            <person name="Sibirny A.A."/>
            <person name="Slot J.C."/>
            <person name="Stielow J.B."/>
            <person name="Sun H."/>
            <person name="Kurtzman C.P."/>
            <person name="Blackwell M."/>
            <person name="Grigoriev I.V."/>
            <person name="Jeffries T.W."/>
        </authorList>
    </citation>
    <scope>NUCLEOTIDE SEQUENCE [LARGE SCALE GENOMIC DNA]</scope>
    <source>
        <strain evidence="8">ATCC 58044 / CBS 1984 / NCYC 433 / NRRL Y-366-8</strain>
    </source>
</reference>
<accession>A0A1E3P633</accession>
<dbReference type="OrthoDB" id="509901at2759"/>
<dbReference type="InterPro" id="IPR016082">
    <property type="entry name" value="Ribosomal_uL30_ferredoxin-like"/>
</dbReference>
<dbReference type="GO" id="GO:0005762">
    <property type="term" value="C:mitochondrial large ribosomal subunit"/>
    <property type="evidence" value="ECO:0007669"/>
    <property type="project" value="EnsemblFungi"/>
</dbReference>
<dbReference type="EMBL" id="KV454210">
    <property type="protein sequence ID" value="ODQ60307.1"/>
    <property type="molecule type" value="Genomic_DNA"/>
</dbReference>
<dbReference type="GO" id="GO:0003735">
    <property type="term" value="F:structural constituent of ribosome"/>
    <property type="evidence" value="ECO:0007669"/>
    <property type="project" value="EnsemblFungi"/>
</dbReference>
<gene>
    <name evidence="7" type="ORF">WICANDRAFT_29976</name>
</gene>
<evidence type="ECO:0000313" key="8">
    <source>
        <dbReference type="Proteomes" id="UP000094112"/>
    </source>
</evidence>
<dbReference type="GO" id="GO:0006412">
    <property type="term" value="P:translation"/>
    <property type="evidence" value="ECO:0007669"/>
    <property type="project" value="InterPro"/>
</dbReference>
<dbReference type="SUPFAM" id="SSF55129">
    <property type="entry name" value="Ribosomal protein L30p/L7e"/>
    <property type="match status" value="1"/>
</dbReference>
<dbReference type="RefSeq" id="XP_019039514.1">
    <property type="nucleotide sequence ID" value="XM_019181673.1"/>
</dbReference>
<feature type="region of interest" description="Disordered" evidence="5">
    <location>
        <begin position="70"/>
        <end position="94"/>
    </location>
</feature>
<feature type="domain" description="Large ribosomal subunit protein uL30-like ferredoxin-like fold" evidence="6">
    <location>
        <begin position="4"/>
        <end position="56"/>
    </location>
</feature>
<organism evidence="7 8">
    <name type="scientific">Wickerhamomyces anomalus (strain ATCC 58044 / CBS 1984 / NCYC 433 / NRRL Y-366-8)</name>
    <name type="common">Yeast</name>
    <name type="synonym">Hansenula anomala</name>
    <dbReference type="NCBI Taxonomy" id="683960"/>
    <lineage>
        <taxon>Eukaryota</taxon>
        <taxon>Fungi</taxon>
        <taxon>Dikarya</taxon>
        <taxon>Ascomycota</taxon>
        <taxon>Saccharomycotina</taxon>
        <taxon>Saccharomycetes</taxon>
        <taxon>Phaffomycetales</taxon>
        <taxon>Wickerhamomycetaceae</taxon>
        <taxon>Wickerhamomyces</taxon>
    </lineage>
</organism>
<evidence type="ECO:0000256" key="1">
    <source>
        <dbReference type="ARBA" id="ARBA00007594"/>
    </source>
</evidence>
<evidence type="ECO:0000256" key="5">
    <source>
        <dbReference type="SAM" id="MobiDB-lite"/>
    </source>
</evidence>
<evidence type="ECO:0000313" key="7">
    <source>
        <dbReference type="EMBL" id="ODQ60307.1"/>
    </source>
</evidence>
<keyword evidence="2" id="KW-0689">Ribosomal protein</keyword>
<dbReference type="AlphaFoldDB" id="A0A1E3P633"/>
<protein>
    <recommendedName>
        <fullName evidence="4">Large ribosomal subunit protein uL30m</fullName>
    </recommendedName>
</protein>
<dbReference type="Proteomes" id="UP000094112">
    <property type="component" value="Unassembled WGS sequence"/>
</dbReference>
<proteinExistence type="inferred from homology"/>
<keyword evidence="3" id="KW-0687">Ribonucleoprotein</keyword>